<dbReference type="AlphaFoldDB" id="A0A0A9HG08"/>
<dbReference type="Pfam" id="PF01535">
    <property type="entry name" value="PPR"/>
    <property type="match status" value="1"/>
</dbReference>
<dbReference type="GO" id="GO:0003723">
    <property type="term" value="F:RNA binding"/>
    <property type="evidence" value="ECO:0007669"/>
    <property type="project" value="InterPro"/>
</dbReference>
<dbReference type="PANTHER" id="PTHR47926">
    <property type="entry name" value="PENTATRICOPEPTIDE REPEAT-CONTAINING PROTEIN"/>
    <property type="match status" value="1"/>
</dbReference>
<feature type="repeat" description="PPR" evidence="3">
    <location>
        <begin position="9"/>
        <end position="44"/>
    </location>
</feature>
<dbReference type="PROSITE" id="PS51375">
    <property type="entry name" value="PPR"/>
    <property type="match status" value="1"/>
</dbReference>
<name>A0A0A9HG08_ARUDO</name>
<dbReference type="Gene3D" id="1.25.40.10">
    <property type="entry name" value="Tetratricopeptide repeat domain"/>
    <property type="match status" value="1"/>
</dbReference>
<sequence length="74" mass="8276">MVLAGVKPNEVTFVGLIYACSHAGLVKKGWELFHSMKREYGINPGLQHYTCYLDLLNHSGYLSEAEGLISIMPY</sequence>
<dbReference type="GO" id="GO:0009451">
    <property type="term" value="P:RNA modification"/>
    <property type="evidence" value="ECO:0007669"/>
    <property type="project" value="InterPro"/>
</dbReference>
<dbReference type="InterPro" id="IPR046960">
    <property type="entry name" value="PPR_At4g14850-like_plant"/>
</dbReference>
<dbReference type="InterPro" id="IPR002885">
    <property type="entry name" value="PPR_rpt"/>
</dbReference>
<organism evidence="4">
    <name type="scientific">Arundo donax</name>
    <name type="common">Giant reed</name>
    <name type="synonym">Donax arundinaceus</name>
    <dbReference type="NCBI Taxonomy" id="35708"/>
    <lineage>
        <taxon>Eukaryota</taxon>
        <taxon>Viridiplantae</taxon>
        <taxon>Streptophyta</taxon>
        <taxon>Embryophyta</taxon>
        <taxon>Tracheophyta</taxon>
        <taxon>Spermatophyta</taxon>
        <taxon>Magnoliopsida</taxon>
        <taxon>Liliopsida</taxon>
        <taxon>Poales</taxon>
        <taxon>Poaceae</taxon>
        <taxon>PACMAD clade</taxon>
        <taxon>Arundinoideae</taxon>
        <taxon>Arundineae</taxon>
        <taxon>Arundo</taxon>
    </lineage>
</organism>
<evidence type="ECO:0000256" key="1">
    <source>
        <dbReference type="ARBA" id="ARBA00022737"/>
    </source>
</evidence>
<reference evidence="4" key="2">
    <citation type="journal article" date="2015" name="Data Brief">
        <title>Shoot transcriptome of the giant reed, Arundo donax.</title>
        <authorList>
            <person name="Barrero R.A."/>
            <person name="Guerrero F.D."/>
            <person name="Moolhuijzen P."/>
            <person name="Goolsby J.A."/>
            <person name="Tidwell J."/>
            <person name="Bellgard S.E."/>
            <person name="Bellgard M.I."/>
        </authorList>
    </citation>
    <scope>NUCLEOTIDE SEQUENCE</scope>
    <source>
        <tissue evidence="4">Shoot tissue taken approximately 20 cm above the soil surface</tissue>
    </source>
</reference>
<dbReference type="InterPro" id="IPR011990">
    <property type="entry name" value="TPR-like_helical_dom_sf"/>
</dbReference>
<evidence type="ECO:0000256" key="2">
    <source>
        <dbReference type="ARBA" id="ARBA00022946"/>
    </source>
</evidence>
<evidence type="ECO:0000256" key="3">
    <source>
        <dbReference type="PROSITE-ProRule" id="PRU00708"/>
    </source>
</evidence>
<dbReference type="NCBIfam" id="TIGR00756">
    <property type="entry name" value="PPR"/>
    <property type="match status" value="1"/>
</dbReference>
<evidence type="ECO:0008006" key="5">
    <source>
        <dbReference type="Google" id="ProtNLM"/>
    </source>
</evidence>
<dbReference type="PANTHER" id="PTHR47926:SF495">
    <property type="entry name" value="DYW DOMAIN-CONTAINING PROTEIN"/>
    <property type="match status" value="1"/>
</dbReference>
<protein>
    <recommendedName>
        <fullName evidence="5">Pentatricopeptide repeat-containing protein</fullName>
    </recommendedName>
</protein>
<keyword evidence="1" id="KW-0677">Repeat</keyword>
<accession>A0A0A9HG08</accession>
<reference evidence="4" key="1">
    <citation type="submission" date="2014-09" db="EMBL/GenBank/DDBJ databases">
        <authorList>
            <person name="Magalhaes I.L.F."/>
            <person name="Oliveira U."/>
            <person name="Santos F.R."/>
            <person name="Vidigal T.H.D.A."/>
            <person name="Brescovit A.D."/>
            <person name="Santos A.J."/>
        </authorList>
    </citation>
    <scope>NUCLEOTIDE SEQUENCE</scope>
    <source>
        <tissue evidence="4">Shoot tissue taken approximately 20 cm above the soil surface</tissue>
    </source>
</reference>
<proteinExistence type="predicted"/>
<keyword evidence="2" id="KW-0809">Transit peptide</keyword>
<evidence type="ECO:0000313" key="4">
    <source>
        <dbReference type="EMBL" id="JAE31858.1"/>
    </source>
</evidence>
<dbReference type="EMBL" id="GBRH01166038">
    <property type="protein sequence ID" value="JAE31858.1"/>
    <property type="molecule type" value="Transcribed_RNA"/>
</dbReference>